<feature type="compositionally biased region" description="Polar residues" evidence="1">
    <location>
        <begin position="169"/>
        <end position="179"/>
    </location>
</feature>
<accession>A0AA37VGB7</accession>
<sequence length="196" mass="20524">MTSRPADGLPAPGAGEPIRVFAGVNGAGKSSVPGATFRQAGLDYFNPDEAAQALIADAPSFSPLEANARAWRIGYDRLRQAADMGGAFAFETTLGGETITRELQRATGLGRPVDLWYVGLDSAERHIARVRARVARGGPTSRRRRSASATCGARRTSAGSCPACGALPCSTTVPRSTPSRAPWRPRLPSSACTRAA</sequence>
<dbReference type="EMBL" id="BRXS01000008">
    <property type="protein sequence ID" value="GLC28259.1"/>
    <property type="molecule type" value="Genomic_DNA"/>
</dbReference>
<feature type="compositionally biased region" description="Low complexity" evidence="1">
    <location>
        <begin position="147"/>
        <end position="158"/>
    </location>
</feature>
<comment type="caution">
    <text evidence="2">The sequence shown here is derived from an EMBL/GenBank/DDBJ whole genome shotgun (WGS) entry which is preliminary data.</text>
</comment>
<dbReference type="InterPro" id="IPR027417">
    <property type="entry name" value="P-loop_NTPase"/>
</dbReference>
<evidence type="ECO:0000313" key="2">
    <source>
        <dbReference type="EMBL" id="GLC28259.1"/>
    </source>
</evidence>
<protein>
    <recommendedName>
        <fullName evidence="4">UDP-N-acetylglucosamine kinase</fullName>
    </recommendedName>
</protein>
<dbReference type="PANTHER" id="PTHR39206:SF1">
    <property type="entry name" value="SLL8004 PROTEIN"/>
    <property type="match status" value="1"/>
</dbReference>
<evidence type="ECO:0000313" key="3">
    <source>
        <dbReference type="Proteomes" id="UP001161325"/>
    </source>
</evidence>
<dbReference type="PANTHER" id="PTHR39206">
    <property type="entry name" value="SLL8004 PROTEIN"/>
    <property type="match status" value="1"/>
</dbReference>
<dbReference type="Gene3D" id="3.40.50.300">
    <property type="entry name" value="P-loop containing nucleotide triphosphate hydrolases"/>
    <property type="match status" value="1"/>
</dbReference>
<dbReference type="AlphaFoldDB" id="A0AA37VGB7"/>
<feature type="region of interest" description="Disordered" evidence="1">
    <location>
        <begin position="135"/>
        <end position="196"/>
    </location>
</feature>
<gene>
    <name evidence="2" type="ORF">rosag_47720</name>
</gene>
<proteinExistence type="predicted"/>
<reference evidence="2" key="1">
    <citation type="submission" date="2022-08" db="EMBL/GenBank/DDBJ databases">
        <title>Draft genome sequencing of Roseisolibacter agri AW1220.</title>
        <authorList>
            <person name="Tobiishi Y."/>
            <person name="Tonouchi A."/>
        </authorList>
    </citation>
    <scope>NUCLEOTIDE SEQUENCE</scope>
    <source>
        <strain evidence="2">AW1220</strain>
    </source>
</reference>
<keyword evidence="3" id="KW-1185">Reference proteome</keyword>
<evidence type="ECO:0008006" key="4">
    <source>
        <dbReference type="Google" id="ProtNLM"/>
    </source>
</evidence>
<organism evidence="2 3">
    <name type="scientific">Roseisolibacter agri</name>
    <dbReference type="NCBI Taxonomy" id="2014610"/>
    <lineage>
        <taxon>Bacteria</taxon>
        <taxon>Pseudomonadati</taxon>
        <taxon>Gemmatimonadota</taxon>
        <taxon>Gemmatimonadia</taxon>
        <taxon>Gemmatimonadales</taxon>
        <taxon>Gemmatimonadaceae</taxon>
        <taxon>Roseisolibacter</taxon>
    </lineage>
</organism>
<name>A0AA37VGB7_9BACT</name>
<evidence type="ECO:0000256" key="1">
    <source>
        <dbReference type="SAM" id="MobiDB-lite"/>
    </source>
</evidence>
<dbReference type="Proteomes" id="UP001161325">
    <property type="component" value="Unassembled WGS sequence"/>
</dbReference>